<feature type="region of interest" description="Disordered" evidence="1">
    <location>
        <begin position="201"/>
        <end position="220"/>
    </location>
</feature>
<accession>A0ABP9EHR6</accession>
<dbReference type="InterPro" id="IPR011048">
    <property type="entry name" value="Haem_d1_sf"/>
</dbReference>
<dbReference type="InterPro" id="IPR019405">
    <property type="entry name" value="Lactonase_7-beta_prop"/>
</dbReference>
<evidence type="ECO:0000313" key="4">
    <source>
        <dbReference type="Proteomes" id="UP001500457"/>
    </source>
</evidence>
<dbReference type="Proteomes" id="UP001500457">
    <property type="component" value="Unassembled WGS sequence"/>
</dbReference>
<dbReference type="InterPro" id="IPR011009">
    <property type="entry name" value="Kinase-like_dom_sf"/>
</dbReference>
<keyword evidence="4" id="KW-1185">Reference proteome</keyword>
<evidence type="ECO:0000313" key="3">
    <source>
        <dbReference type="EMBL" id="GAA4877212.1"/>
    </source>
</evidence>
<evidence type="ECO:0000256" key="1">
    <source>
        <dbReference type="SAM" id="MobiDB-lite"/>
    </source>
</evidence>
<proteinExistence type="predicted"/>
<dbReference type="Gene3D" id="2.130.10.10">
    <property type="entry name" value="YVTN repeat-like/Quinoprotein amine dehydrogenase"/>
    <property type="match status" value="2"/>
</dbReference>
<dbReference type="Gene3D" id="3.30.200.20">
    <property type="entry name" value="Phosphorylase Kinase, domain 1"/>
    <property type="match status" value="1"/>
</dbReference>
<dbReference type="RefSeq" id="WP_274234222.1">
    <property type="nucleotide sequence ID" value="NZ_BAABHQ010000007.1"/>
</dbReference>
<dbReference type="PROSITE" id="PS00109">
    <property type="entry name" value="PROTEIN_KINASE_TYR"/>
    <property type="match status" value="1"/>
</dbReference>
<comment type="caution">
    <text evidence="3">The sequence shown here is derived from an EMBL/GenBank/DDBJ whole genome shotgun (WGS) entry which is preliminary data.</text>
</comment>
<dbReference type="Pfam" id="PF00069">
    <property type="entry name" value="Pkinase"/>
    <property type="match status" value="1"/>
</dbReference>
<dbReference type="SUPFAM" id="SSF56112">
    <property type="entry name" value="Protein kinase-like (PK-like)"/>
    <property type="match status" value="1"/>
</dbReference>
<sequence>MEPRRFGPYRLERLIEAGSTGEVYEAVDVERDRPVALKLSPDDPDLRERFRRACRLAARLRDPHVIPIHDYGEVDRRPYLEMRLVEDGVTLASLLRTDGPLEPGRAVRLVAQVAEALDAAHDDGLVHGDVRAENVLVTPEDFVYLVDFGAAGAPEEVDPREDVAALARLLRACVPGTGSALDAVVARGVAGHHPSAGALATAARQALETPPPPPDPAPRTGGLTLVERGAGALVLAVAAALLAVTLVGRPEVVAAPRPGVDEPIGVGHSHAVPEITDLVPTAPTPSAIAIAGDGRSAWIAHRDLRTVTVLDPFSRATVATIPVPSPPRAIVLDPAGQQAVVTCRDEGGTVDRVVTVDVPTRTVTRTEERPAGPDDVAVTAGRVYAVDRGSDRVAVLDPATGAALSTIPVGRGPVAVAPSPDGSRLAVANRGDDSVSLIDVRAGRVAATVAVGDGPEDVAFAPDGAYVYTADAAGRTVTSVDVGTGRVSATVQVGGSPTAVAPEPHGRLAYVTLVDEARLATLSIGH</sequence>
<dbReference type="InterPro" id="IPR015943">
    <property type="entry name" value="WD40/YVTN_repeat-like_dom_sf"/>
</dbReference>
<feature type="domain" description="Protein kinase" evidence="2">
    <location>
        <begin position="9"/>
        <end position="331"/>
    </location>
</feature>
<dbReference type="InterPro" id="IPR000719">
    <property type="entry name" value="Prot_kinase_dom"/>
</dbReference>
<organism evidence="3 4">
    <name type="scientific">Actinomycetospora straminea</name>
    <dbReference type="NCBI Taxonomy" id="663607"/>
    <lineage>
        <taxon>Bacteria</taxon>
        <taxon>Bacillati</taxon>
        <taxon>Actinomycetota</taxon>
        <taxon>Actinomycetes</taxon>
        <taxon>Pseudonocardiales</taxon>
        <taxon>Pseudonocardiaceae</taxon>
        <taxon>Actinomycetospora</taxon>
    </lineage>
</organism>
<dbReference type="SUPFAM" id="SSF51004">
    <property type="entry name" value="C-terminal (heme d1) domain of cytochrome cd1-nitrite reductase"/>
    <property type="match status" value="1"/>
</dbReference>
<reference evidence="4" key="1">
    <citation type="journal article" date="2019" name="Int. J. Syst. Evol. Microbiol.">
        <title>The Global Catalogue of Microorganisms (GCM) 10K type strain sequencing project: providing services to taxonomists for standard genome sequencing and annotation.</title>
        <authorList>
            <consortium name="The Broad Institute Genomics Platform"/>
            <consortium name="The Broad Institute Genome Sequencing Center for Infectious Disease"/>
            <person name="Wu L."/>
            <person name="Ma J."/>
        </authorList>
    </citation>
    <scope>NUCLEOTIDE SEQUENCE [LARGE SCALE GENOMIC DNA]</scope>
    <source>
        <strain evidence="4">JCM 17983</strain>
    </source>
</reference>
<dbReference type="Pfam" id="PF10282">
    <property type="entry name" value="Lactonase"/>
    <property type="match status" value="1"/>
</dbReference>
<protein>
    <recommendedName>
        <fullName evidence="2">Protein kinase domain-containing protein</fullName>
    </recommendedName>
</protein>
<dbReference type="Gene3D" id="1.10.510.10">
    <property type="entry name" value="Transferase(Phosphotransferase) domain 1"/>
    <property type="match status" value="1"/>
</dbReference>
<dbReference type="NCBIfam" id="TIGR02276">
    <property type="entry name" value="beta_rpt_yvtn"/>
    <property type="match status" value="2"/>
</dbReference>
<gene>
    <name evidence="3" type="ORF">GCM10023203_29440</name>
</gene>
<dbReference type="InterPro" id="IPR011964">
    <property type="entry name" value="YVTN_b-propeller_repeat"/>
</dbReference>
<name>A0ABP9EHR6_9PSEU</name>
<dbReference type="InterPro" id="IPR051200">
    <property type="entry name" value="Host-pathogen_enzymatic-act"/>
</dbReference>
<dbReference type="PROSITE" id="PS50011">
    <property type="entry name" value="PROTEIN_KINASE_DOM"/>
    <property type="match status" value="1"/>
</dbReference>
<dbReference type="PANTHER" id="PTHR47197">
    <property type="entry name" value="PROTEIN NIRF"/>
    <property type="match status" value="1"/>
</dbReference>
<dbReference type="InterPro" id="IPR008266">
    <property type="entry name" value="Tyr_kinase_AS"/>
</dbReference>
<evidence type="ECO:0000259" key="2">
    <source>
        <dbReference type="PROSITE" id="PS50011"/>
    </source>
</evidence>
<dbReference type="EMBL" id="BAABHQ010000007">
    <property type="protein sequence ID" value="GAA4877212.1"/>
    <property type="molecule type" value="Genomic_DNA"/>
</dbReference>
<dbReference type="CDD" id="cd14014">
    <property type="entry name" value="STKc_PknB_like"/>
    <property type="match status" value="1"/>
</dbReference>
<dbReference type="PANTHER" id="PTHR47197:SF3">
    <property type="entry name" value="DIHYDRO-HEME D1 DEHYDROGENASE"/>
    <property type="match status" value="1"/>
</dbReference>